<dbReference type="RefSeq" id="WP_189639795.1">
    <property type="nucleotide sequence ID" value="NZ_BMZF01000002.1"/>
</dbReference>
<dbReference type="EC" id="2.3.3.15" evidence="4 10"/>
<keyword evidence="7" id="KW-0460">Magnesium</keyword>
<dbReference type="Pfam" id="PF00205">
    <property type="entry name" value="TPP_enzyme_M"/>
    <property type="match status" value="1"/>
</dbReference>
<dbReference type="InterPro" id="IPR012001">
    <property type="entry name" value="Thiamin_PyroP_enz_TPP-bd_dom"/>
</dbReference>
<evidence type="ECO:0000256" key="6">
    <source>
        <dbReference type="ARBA" id="ARBA00022723"/>
    </source>
</evidence>
<name>A0ABQ3D0J7_9RHOB</name>
<evidence type="ECO:0000313" key="17">
    <source>
        <dbReference type="Proteomes" id="UP000634455"/>
    </source>
</evidence>
<evidence type="ECO:0000256" key="9">
    <source>
        <dbReference type="ARBA" id="ARBA00023315"/>
    </source>
</evidence>
<comment type="caution">
    <text evidence="16">The sequence shown here is derived from an EMBL/GenBank/DDBJ whole genome shotgun (WGS) entry which is preliminary data.</text>
</comment>
<dbReference type="InterPro" id="IPR012000">
    <property type="entry name" value="Thiamin_PyroP_enz_cen_dom"/>
</dbReference>
<dbReference type="InterPro" id="IPR029035">
    <property type="entry name" value="DHS-like_NAD/FAD-binding_dom"/>
</dbReference>
<evidence type="ECO:0000313" key="16">
    <source>
        <dbReference type="EMBL" id="GHA49359.1"/>
    </source>
</evidence>
<reference evidence="17" key="1">
    <citation type="journal article" date="2019" name="Int. J. Syst. Evol. Microbiol.">
        <title>The Global Catalogue of Microorganisms (GCM) 10K type strain sequencing project: providing services to taxonomists for standard genome sequencing and annotation.</title>
        <authorList>
            <consortium name="The Broad Institute Genomics Platform"/>
            <consortium name="The Broad Institute Genome Sequencing Center for Infectious Disease"/>
            <person name="Wu L."/>
            <person name="Ma J."/>
        </authorList>
    </citation>
    <scope>NUCLEOTIDE SEQUENCE [LARGE SCALE GENOMIC DNA]</scope>
    <source>
        <strain evidence="17">KCTC 32465</strain>
    </source>
</reference>
<feature type="domain" description="Thiamine pyrophosphate enzyme N-terminal TPP-binding" evidence="15">
    <location>
        <begin position="3"/>
        <end position="118"/>
    </location>
</feature>
<dbReference type="Gene3D" id="3.40.50.970">
    <property type="match status" value="2"/>
</dbReference>
<keyword evidence="17" id="KW-1185">Reference proteome</keyword>
<dbReference type="InterPro" id="IPR029061">
    <property type="entry name" value="THDP-binding"/>
</dbReference>
<evidence type="ECO:0000256" key="1">
    <source>
        <dbReference type="ARBA" id="ARBA00001946"/>
    </source>
</evidence>
<comment type="cofactor">
    <cofactor evidence="2">
        <name>thiamine diphosphate</name>
        <dbReference type="ChEBI" id="CHEBI:58937"/>
    </cofactor>
</comment>
<evidence type="ECO:0000259" key="15">
    <source>
        <dbReference type="Pfam" id="PF02776"/>
    </source>
</evidence>
<protein>
    <recommendedName>
        <fullName evidence="4 10">Sulfoacetaldehyde acetyltransferase</fullName>
        <ecNumber evidence="4 10">2.3.3.15</ecNumber>
    </recommendedName>
</protein>
<evidence type="ECO:0000259" key="13">
    <source>
        <dbReference type="Pfam" id="PF00205"/>
    </source>
</evidence>
<dbReference type="InterPro" id="IPR045229">
    <property type="entry name" value="TPP_enz"/>
</dbReference>
<dbReference type="InterPro" id="IPR017820">
    <property type="entry name" value="Sulphoacetald_Actrfrase"/>
</dbReference>
<dbReference type="SUPFAM" id="SSF52518">
    <property type="entry name" value="Thiamin diphosphate-binding fold (THDP-binding)"/>
    <property type="match status" value="2"/>
</dbReference>
<sequence>MKMTTEEAFVKVLQMHGIDNAFGIIGSAMMPISDLFPKAGIKFWDVAHECNGGMMADGYTRASGKMSMMVAQNGPGITNFVTPVKTAYWNHTPLLLVTPQAANKTIGQGGFQEVEQMKLFEDMVAYQEEVRDPTRIAEVLNRVILQAKRASAPAQINVPRDYWTQVIDIDLPAIVEFERPSGGADAVAEAAKLLSGAKNPVILNGAGVVLAGAIPDSIALAERLDAPVCCGYQHNDAFPGSHPLFAGPLGYNGSKAGMELISQADVVLALGTRLNPFSTLPGYGIDYWPTKAKIIQVDLNPDRIGLTKPVTVGIVGDAKKVAQEILAQLSDDAGDAGRDERKATIAKTKSAWAQELTSMDHEDDDPGTTWNERARSDKPDHMSPRMAWRAIQKALPKDAIISSDIGNNCAIGNAYPSFEEGRKYLAPGLFGPCGYGFPAIAGAKIACPDTPVVGFAGDGAFGISMNEMTAVGRGDWPAITMVIFRNYQWGAEKRNTTLWYADNFVGTELDESVSYAAIAQACGLIGVQATSMDDLTDKLAQAVKDQKAGKTTFIEILLNKELGEPFRRDAMKAPVVVAGIDAADMRPQK</sequence>
<evidence type="ECO:0000256" key="11">
    <source>
        <dbReference type="RuleBase" id="RU362132"/>
    </source>
</evidence>
<dbReference type="PANTHER" id="PTHR18968:SF13">
    <property type="entry name" value="ACETOLACTATE SYNTHASE CATALYTIC SUBUNIT, MITOCHONDRIAL"/>
    <property type="match status" value="1"/>
</dbReference>
<feature type="domain" description="Thiamine pyrophosphate enzyme TPP-binding" evidence="14">
    <location>
        <begin position="404"/>
        <end position="556"/>
    </location>
</feature>
<evidence type="ECO:0000256" key="8">
    <source>
        <dbReference type="ARBA" id="ARBA00023052"/>
    </source>
</evidence>
<evidence type="ECO:0000256" key="10">
    <source>
        <dbReference type="NCBIfam" id="TIGR03457"/>
    </source>
</evidence>
<dbReference type="CDD" id="cd07035">
    <property type="entry name" value="TPP_PYR_POX_like"/>
    <property type="match status" value="1"/>
</dbReference>
<dbReference type="Proteomes" id="UP000634455">
    <property type="component" value="Unassembled WGS sequence"/>
</dbReference>
<evidence type="ECO:0000256" key="12">
    <source>
        <dbReference type="SAM" id="MobiDB-lite"/>
    </source>
</evidence>
<accession>A0ABQ3D0J7</accession>
<evidence type="ECO:0000259" key="14">
    <source>
        <dbReference type="Pfam" id="PF02775"/>
    </source>
</evidence>
<dbReference type="NCBIfam" id="NF005713">
    <property type="entry name" value="PRK07525.1"/>
    <property type="match status" value="1"/>
</dbReference>
<dbReference type="InterPro" id="IPR011766">
    <property type="entry name" value="TPP_enzyme_TPP-bd"/>
</dbReference>
<comment type="cofactor">
    <cofactor evidence="1">
        <name>Mg(2+)</name>
        <dbReference type="ChEBI" id="CHEBI:18420"/>
    </cofactor>
</comment>
<dbReference type="Pfam" id="PF02775">
    <property type="entry name" value="TPP_enzyme_C"/>
    <property type="match status" value="1"/>
</dbReference>
<feature type="compositionally biased region" description="Basic and acidic residues" evidence="12">
    <location>
        <begin position="372"/>
        <end position="382"/>
    </location>
</feature>
<keyword evidence="9" id="KW-0012">Acyltransferase</keyword>
<feature type="region of interest" description="Disordered" evidence="12">
    <location>
        <begin position="355"/>
        <end position="382"/>
    </location>
</feature>
<evidence type="ECO:0000256" key="4">
    <source>
        <dbReference type="ARBA" id="ARBA00012971"/>
    </source>
</evidence>
<comment type="similarity">
    <text evidence="3 11">Belongs to the TPP enzyme family.</text>
</comment>
<keyword evidence="5" id="KW-0808">Transferase</keyword>
<feature type="domain" description="Thiamine pyrophosphate enzyme central" evidence="13">
    <location>
        <begin position="187"/>
        <end position="324"/>
    </location>
</feature>
<dbReference type="Gene3D" id="3.40.50.1220">
    <property type="entry name" value="TPP-binding domain"/>
    <property type="match status" value="1"/>
</dbReference>
<dbReference type="PANTHER" id="PTHR18968">
    <property type="entry name" value="THIAMINE PYROPHOSPHATE ENZYMES"/>
    <property type="match status" value="1"/>
</dbReference>
<dbReference type="SUPFAM" id="SSF52467">
    <property type="entry name" value="DHS-like NAD/FAD-binding domain"/>
    <property type="match status" value="1"/>
</dbReference>
<evidence type="ECO:0000256" key="2">
    <source>
        <dbReference type="ARBA" id="ARBA00001964"/>
    </source>
</evidence>
<dbReference type="EMBL" id="BMZF01000002">
    <property type="protein sequence ID" value="GHA49359.1"/>
    <property type="molecule type" value="Genomic_DNA"/>
</dbReference>
<gene>
    <name evidence="16" type="primary">ilvB2</name>
    <name evidence="16" type="ORF">GCM10008927_13190</name>
</gene>
<dbReference type="NCBIfam" id="TIGR03457">
    <property type="entry name" value="sulphoacet_xsc"/>
    <property type="match status" value="1"/>
</dbReference>
<evidence type="ECO:0000256" key="7">
    <source>
        <dbReference type="ARBA" id="ARBA00022842"/>
    </source>
</evidence>
<evidence type="ECO:0000256" key="5">
    <source>
        <dbReference type="ARBA" id="ARBA00022679"/>
    </source>
</evidence>
<keyword evidence="6" id="KW-0479">Metal-binding</keyword>
<evidence type="ECO:0000256" key="3">
    <source>
        <dbReference type="ARBA" id="ARBA00007812"/>
    </source>
</evidence>
<dbReference type="Pfam" id="PF02776">
    <property type="entry name" value="TPP_enzyme_N"/>
    <property type="match status" value="1"/>
</dbReference>
<keyword evidence="8 11" id="KW-0786">Thiamine pyrophosphate</keyword>
<proteinExistence type="inferred from homology"/>
<organism evidence="16 17">
    <name type="scientific">Paramylibacter ulvae</name>
    <dbReference type="NCBI Taxonomy" id="1651968"/>
    <lineage>
        <taxon>Bacteria</taxon>
        <taxon>Pseudomonadati</taxon>
        <taxon>Pseudomonadota</taxon>
        <taxon>Alphaproteobacteria</taxon>
        <taxon>Rhodobacterales</taxon>
        <taxon>Paracoccaceae</taxon>
        <taxon>Paramylibacter</taxon>
    </lineage>
</organism>